<dbReference type="InterPro" id="IPR010678">
    <property type="entry name" value="UTP25"/>
</dbReference>
<dbReference type="Pfam" id="PF06862">
    <property type="entry name" value="Utp25_C"/>
    <property type="match status" value="1"/>
</dbReference>
<evidence type="ECO:0000256" key="2">
    <source>
        <dbReference type="ARBA" id="ARBA00004604"/>
    </source>
</evidence>
<dbReference type="PANTHER" id="PTHR12933:SF0">
    <property type="entry name" value="U3 SMALL NUCLEOLAR RNA-ASSOCIATED PROTEIN 25 HOMOLOG"/>
    <property type="match status" value="1"/>
</dbReference>
<keyword evidence="6" id="KW-0690">Ribosome biogenesis</keyword>
<evidence type="ECO:0000313" key="11">
    <source>
        <dbReference type="Proteomes" id="UP001212152"/>
    </source>
</evidence>
<dbReference type="Proteomes" id="UP001212152">
    <property type="component" value="Unassembled WGS sequence"/>
</dbReference>
<dbReference type="PANTHER" id="PTHR12933">
    <property type="entry name" value="ORF PROTEIN-RELATED"/>
    <property type="match status" value="1"/>
</dbReference>
<evidence type="ECO:0000256" key="7">
    <source>
        <dbReference type="SAM" id="MobiDB-lite"/>
    </source>
</evidence>
<protein>
    <recommendedName>
        <fullName evidence="4 6">U3 small nucleolar RNA-associated protein 25</fullName>
        <shortName evidence="6">U3 snoRNA-associated protein 25</shortName>
    </recommendedName>
</protein>
<feature type="domain" description="UTP25 NTP hydrolase-like" evidence="9">
    <location>
        <begin position="238"/>
        <end position="500"/>
    </location>
</feature>
<proteinExistence type="inferred from homology"/>
<evidence type="ECO:0000256" key="1">
    <source>
        <dbReference type="ARBA" id="ARBA00002883"/>
    </source>
</evidence>
<keyword evidence="11" id="KW-1185">Reference proteome</keyword>
<evidence type="ECO:0000256" key="4">
    <source>
        <dbReference type="ARBA" id="ARBA00015422"/>
    </source>
</evidence>
<dbReference type="InterPro" id="IPR027417">
    <property type="entry name" value="P-loop_NTPase"/>
</dbReference>
<name>A0AAD5XJZ8_9FUNG</name>
<dbReference type="GO" id="GO:0034511">
    <property type="term" value="F:U3 snoRNA binding"/>
    <property type="evidence" value="ECO:0007669"/>
    <property type="project" value="InterPro"/>
</dbReference>
<dbReference type="GO" id="GO:0000462">
    <property type="term" value="P:maturation of SSU-rRNA from tricistronic rRNA transcript (SSU-rRNA, 5.8S rRNA, LSU-rRNA)"/>
    <property type="evidence" value="ECO:0007669"/>
    <property type="project" value="TreeGrafter"/>
</dbReference>
<evidence type="ECO:0000313" key="10">
    <source>
        <dbReference type="EMBL" id="KAJ3171913.1"/>
    </source>
</evidence>
<dbReference type="Gene3D" id="3.40.50.300">
    <property type="entry name" value="P-loop containing nucleotide triphosphate hydrolases"/>
    <property type="match status" value="1"/>
</dbReference>
<accession>A0AAD5XJZ8</accession>
<evidence type="ECO:0000259" key="9">
    <source>
        <dbReference type="Pfam" id="PF22916"/>
    </source>
</evidence>
<dbReference type="AlphaFoldDB" id="A0AAD5XJZ8"/>
<evidence type="ECO:0000256" key="3">
    <source>
        <dbReference type="ARBA" id="ARBA00009223"/>
    </source>
</evidence>
<dbReference type="InterPro" id="IPR053940">
    <property type="entry name" value="UTP25_NTPase-like"/>
</dbReference>
<dbReference type="Pfam" id="PF22916">
    <property type="entry name" value="UTP25_NTPase-like"/>
    <property type="match status" value="1"/>
</dbReference>
<keyword evidence="6" id="KW-0687">Ribonucleoprotein</keyword>
<feature type="compositionally biased region" description="Acidic residues" evidence="7">
    <location>
        <begin position="99"/>
        <end position="119"/>
    </location>
</feature>
<dbReference type="GO" id="GO:0019843">
    <property type="term" value="F:rRNA binding"/>
    <property type="evidence" value="ECO:0007669"/>
    <property type="project" value="TreeGrafter"/>
</dbReference>
<dbReference type="EMBL" id="JADGJQ010000081">
    <property type="protein sequence ID" value="KAJ3171913.1"/>
    <property type="molecule type" value="Genomic_DNA"/>
</dbReference>
<sequence>MPKRLSQTRTTGEWDAPSAYSKLVKSLKRSRKVTSVSRLAAAPQRLPEPANPRKRAKKTHGLPAEELRSDEASSGNDEDPGRDDGLDPVDDNDQSKDDAQEEADIAAAAAEDESDDDEQEGGKGASLWTRHFGDLASESLAFLGAAADANEWETRSSVDPELQTVLRYTLKASGHAAVPPPSSTPPNTLRAANIKQRLHEPWLKTNAALFNRYPNGAGNPTPYTSLQAPLLSHLLSFHDVLFARQTHQNTPEIRNAYALHALNHVFQTRDRVLKNTAKLRADNAPPDLELRDQGFTRAKVLILAPFKNAGMEIVQTLMALSATKQQDNKKRFFQEFGTDPLDDLTPGFDSKKPEDHKQIFKGNIDDCFRVGVKFSRTQLKLYADFYSSDIIVASPLGLRMVLGAEGEKKRDFDFLSAIEMVVMDSADIFLMQNWDHVVHIFDHLNRIPKDPHGCDFSRVRSYYLDGRARNVRQTIAFSRFLAPELNALFHAHCKNVAGKVKIRDTTLPGSIADVAAHVPQIFHRVPTATAAEAADARFEYFVANILPTLRTSSAVQQKRTLVFVPSYFDFVRVRNYLDEHNYDAVELCEYTTKREVSRARTDFFNGNASYALYTERFHFFRRYHIRGMRHIVFYALPEYGEYYAEMVNMLEEGKTGEAVSCTVLYTKYDRLRLERVVGTKRVARMCEGEKDAFMFT</sequence>
<comment type="function">
    <text evidence="1 6">DEAD-box RNA helicase-like protein required for pre-18S rRNA processing, specifically at sites A0, A1, and A2.</text>
</comment>
<comment type="similarity">
    <text evidence="3 6">Belongs to the UTP25 family.</text>
</comment>
<reference evidence="10" key="1">
    <citation type="submission" date="2020-05" db="EMBL/GenBank/DDBJ databases">
        <title>Phylogenomic resolution of chytrid fungi.</title>
        <authorList>
            <person name="Stajich J.E."/>
            <person name="Amses K."/>
            <person name="Simmons R."/>
            <person name="Seto K."/>
            <person name="Myers J."/>
            <person name="Bonds A."/>
            <person name="Quandt C.A."/>
            <person name="Barry K."/>
            <person name="Liu P."/>
            <person name="Grigoriev I."/>
            <person name="Longcore J.E."/>
            <person name="James T.Y."/>
        </authorList>
    </citation>
    <scope>NUCLEOTIDE SEQUENCE</scope>
    <source>
        <strain evidence="10">JEL0379</strain>
    </source>
</reference>
<evidence type="ECO:0000256" key="6">
    <source>
        <dbReference type="RuleBase" id="RU365070"/>
    </source>
</evidence>
<dbReference type="GO" id="GO:0032040">
    <property type="term" value="C:small-subunit processome"/>
    <property type="evidence" value="ECO:0007669"/>
    <property type="project" value="TreeGrafter"/>
</dbReference>
<evidence type="ECO:0000259" key="8">
    <source>
        <dbReference type="Pfam" id="PF06862"/>
    </source>
</evidence>
<dbReference type="InterPro" id="IPR053939">
    <property type="entry name" value="UTP25_C"/>
</dbReference>
<comment type="caution">
    <text evidence="10">The sequence shown here is derived from an EMBL/GenBank/DDBJ whole genome shotgun (WGS) entry which is preliminary data.</text>
</comment>
<feature type="domain" description="UTP25 C-terminal" evidence="8">
    <location>
        <begin position="511"/>
        <end position="695"/>
    </location>
</feature>
<comment type="subunit">
    <text evidence="6">Component of the ribosomal small subunit (SSU) processome composed of at least 40 protein subunits and snoRNA U3.</text>
</comment>
<feature type="compositionally biased region" description="Acidic residues" evidence="7">
    <location>
        <begin position="76"/>
        <end position="92"/>
    </location>
</feature>
<keyword evidence="6" id="KW-0698">rRNA processing</keyword>
<organism evidence="10 11">
    <name type="scientific">Geranomyces variabilis</name>
    <dbReference type="NCBI Taxonomy" id="109894"/>
    <lineage>
        <taxon>Eukaryota</taxon>
        <taxon>Fungi</taxon>
        <taxon>Fungi incertae sedis</taxon>
        <taxon>Chytridiomycota</taxon>
        <taxon>Chytridiomycota incertae sedis</taxon>
        <taxon>Chytridiomycetes</taxon>
        <taxon>Spizellomycetales</taxon>
        <taxon>Powellomycetaceae</taxon>
        <taxon>Geranomyces</taxon>
    </lineage>
</organism>
<evidence type="ECO:0000256" key="5">
    <source>
        <dbReference type="ARBA" id="ARBA00023242"/>
    </source>
</evidence>
<gene>
    <name evidence="10" type="ORF">HDU87_008163</name>
</gene>
<comment type="subcellular location">
    <subcellularLocation>
        <location evidence="2 6">Nucleus</location>
        <location evidence="2 6">Nucleolus</location>
    </subcellularLocation>
</comment>
<feature type="region of interest" description="Disordered" evidence="7">
    <location>
        <begin position="25"/>
        <end position="125"/>
    </location>
</feature>
<keyword evidence="5 6" id="KW-0539">Nucleus</keyword>